<gene>
    <name evidence="2" type="primary">pilW</name>
    <name evidence="2" type="ORF">GCM10009304_29430</name>
</gene>
<keyword evidence="1" id="KW-0472">Membrane</keyword>
<evidence type="ECO:0000313" key="2">
    <source>
        <dbReference type="EMBL" id="GGK01730.1"/>
    </source>
</evidence>
<dbReference type="PROSITE" id="PS00409">
    <property type="entry name" value="PROKAR_NTER_METHYL"/>
    <property type="match status" value="1"/>
</dbReference>
<sequence>MNNVHQRGLSLVELLVALAISSFLILGVTQLYIDNKRSYVFQQSQSQNSETARYALLILQQELAKTGYRRRPDEAFEGAFPASNVGECDFAPGTTLITAKDYSATNSNKQNAEAGICLRYQPRSEHDLDCLGNAVTNTTGIDKPYTSTSEIVVQRFYVAGDTFRCESRRTDKDGTAKGNTSSAELTSGLTALKYEFGVGTAADNRAITNYTGDPTDKPILAVRYTVLLESGANLRESVGADDALAEWQTLTNADAAEMASLKTADERQLYQVFQNMIALRNLLP</sequence>
<dbReference type="AlphaFoldDB" id="A0A917PZX0"/>
<proteinExistence type="predicted"/>
<protein>
    <submittedName>
        <fullName evidence="2">Type 4 fimbrial biogenesis protein PilW</fullName>
    </submittedName>
</protein>
<feature type="transmembrane region" description="Helical" evidence="1">
    <location>
        <begin position="12"/>
        <end position="33"/>
    </location>
</feature>
<accession>A0A917PZX0</accession>
<name>A0A917PZX0_9PSED</name>
<dbReference type="Pfam" id="PF07963">
    <property type="entry name" value="N_methyl"/>
    <property type="match status" value="1"/>
</dbReference>
<evidence type="ECO:0000256" key="1">
    <source>
        <dbReference type="SAM" id="Phobius"/>
    </source>
</evidence>
<keyword evidence="1" id="KW-1133">Transmembrane helix</keyword>
<reference evidence="2" key="2">
    <citation type="submission" date="2020-09" db="EMBL/GenBank/DDBJ databases">
        <authorList>
            <person name="Sun Q."/>
            <person name="Ohkuma M."/>
        </authorList>
    </citation>
    <scope>NUCLEOTIDE SEQUENCE</scope>
    <source>
        <strain evidence="2">JCM 30078</strain>
    </source>
</reference>
<dbReference type="InterPro" id="IPR012902">
    <property type="entry name" value="N_methyl_site"/>
</dbReference>
<comment type="caution">
    <text evidence="2">The sequence shown here is derived from an EMBL/GenBank/DDBJ whole genome shotgun (WGS) entry which is preliminary data.</text>
</comment>
<keyword evidence="1" id="KW-0812">Transmembrane</keyword>
<dbReference type="EMBL" id="BMPO01000006">
    <property type="protein sequence ID" value="GGK01730.1"/>
    <property type="molecule type" value="Genomic_DNA"/>
</dbReference>
<dbReference type="RefSeq" id="WP_188984003.1">
    <property type="nucleotide sequence ID" value="NZ_BMPO01000006.1"/>
</dbReference>
<dbReference type="NCBIfam" id="TIGR02532">
    <property type="entry name" value="IV_pilin_GFxxxE"/>
    <property type="match status" value="1"/>
</dbReference>
<evidence type="ECO:0000313" key="3">
    <source>
        <dbReference type="Proteomes" id="UP000635983"/>
    </source>
</evidence>
<organism evidence="2 3">
    <name type="scientific">Pseudomonas matsuisoli</name>
    <dbReference type="NCBI Taxonomy" id="1515666"/>
    <lineage>
        <taxon>Bacteria</taxon>
        <taxon>Pseudomonadati</taxon>
        <taxon>Pseudomonadota</taxon>
        <taxon>Gammaproteobacteria</taxon>
        <taxon>Pseudomonadales</taxon>
        <taxon>Pseudomonadaceae</taxon>
        <taxon>Pseudomonas</taxon>
    </lineage>
</organism>
<dbReference type="Proteomes" id="UP000635983">
    <property type="component" value="Unassembled WGS sequence"/>
</dbReference>
<reference evidence="2" key="1">
    <citation type="journal article" date="2014" name="Int. J. Syst. Evol. Microbiol.">
        <title>Complete genome sequence of Corynebacterium casei LMG S-19264T (=DSM 44701T), isolated from a smear-ripened cheese.</title>
        <authorList>
            <consortium name="US DOE Joint Genome Institute (JGI-PGF)"/>
            <person name="Walter F."/>
            <person name="Albersmeier A."/>
            <person name="Kalinowski J."/>
            <person name="Ruckert C."/>
        </authorList>
    </citation>
    <scope>NUCLEOTIDE SEQUENCE</scope>
    <source>
        <strain evidence="2">JCM 30078</strain>
    </source>
</reference>
<keyword evidence="3" id="KW-1185">Reference proteome</keyword>